<organism evidence="1 2">
    <name type="scientific">Smittium culicis</name>
    <dbReference type="NCBI Taxonomy" id="133412"/>
    <lineage>
        <taxon>Eukaryota</taxon>
        <taxon>Fungi</taxon>
        <taxon>Fungi incertae sedis</taxon>
        <taxon>Zoopagomycota</taxon>
        <taxon>Kickxellomycotina</taxon>
        <taxon>Harpellomycetes</taxon>
        <taxon>Harpellales</taxon>
        <taxon>Legeriomycetaceae</taxon>
        <taxon>Smittium</taxon>
    </lineage>
</organism>
<keyword evidence="2" id="KW-1185">Reference proteome</keyword>
<dbReference type="EMBL" id="LSSM01003868">
    <property type="protein sequence ID" value="OMJ16529.1"/>
    <property type="molecule type" value="Genomic_DNA"/>
</dbReference>
<evidence type="ECO:0000313" key="1">
    <source>
        <dbReference type="EMBL" id="OMJ16529.1"/>
    </source>
</evidence>
<accession>A0A1R1XPH4</accession>
<feature type="non-terminal residue" evidence="1">
    <location>
        <position position="23"/>
    </location>
</feature>
<sequence length="23" mass="2434">MPGYTCIEEKADHAKGGTDLLLA</sequence>
<reference evidence="2" key="1">
    <citation type="submission" date="2017-01" db="EMBL/GenBank/DDBJ databases">
        <authorList>
            <person name="Wang Y."/>
            <person name="White M."/>
            <person name="Kvist S."/>
            <person name="Moncalvo J.-M."/>
        </authorList>
    </citation>
    <scope>NUCLEOTIDE SEQUENCE [LARGE SCALE GENOMIC DNA]</scope>
    <source>
        <strain evidence="2">ID-206-W2</strain>
    </source>
</reference>
<evidence type="ECO:0000313" key="2">
    <source>
        <dbReference type="Proteomes" id="UP000187429"/>
    </source>
</evidence>
<proteinExistence type="predicted"/>
<protein>
    <submittedName>
        <fullName evidence="1">Uncharacterized protein</fullName>
    </submittedName>
</protein>
<comment type="caution">
    <text evidence="1">The sequence shown here is derived from an EMBL/GenBank/DDBJ whole genome shotgun (WGS) entry which is preliminary data.</text>
</comment>
<gene>
    <name evidence="1" type="ORF">AYI69_g7811</name>
</gene>
<name>A0A1R1XPH4_9FUNG</name>
<dbReference type="Proteomes" id="UP000187429">
    <property type="component" value="Unassembled WGS sequence"/>
</dbReference>
<dbReference type="AlphaFoldDB" id="A0A1R1XPH4"/>